<gene>
    <name evidence="1" type="ORF">FHS22_006481</name>
</gene>
<dbReference type="EMBL" id="JACHJJ010000030">
    <property type="protein sequence ID" value="MBB5967179.1"/>
    <property type="molecule type" value="Genomic_DNA"/>
</dbReference>
<comment type="caution">
    <text evidence="1">The sequence shown here is derived from an EMBL/GenBank/DDBJ whole genome shotgun (WGS) entry which is preliminary data.</text>
</comment>
<evidence type="ECO:0000313" key="2">
    <source>
        <dbReference type="Proteomes" id="UP000562352"/>
    </source>
</evidence>
<sequence>MADPGGQTLTVLAEQAASGALRVPITATYPLEQAHQAFTAFGEGALGKIAVTCS</sequence>
<dbReference type="Proteomes" id="UP000562352">
    <property type="component" value="Unassembled WGS sequence"/>
</dbReference>
<reference evidence="1 2" key="1">
    <citation type="submission" date="2020-08" db="EMBL/GenBank/DDBJ databases">
        <title>Genomic Encyclopedia of Type Strains, Phase III (KMG-III): the genomes of soil and plant-associated and newly described type strains.</title>
        <authorList>
            <person name="Whitman W."/>
        </authorList>
    </citation>
    <scope>NUCLEOTIDE SEQUENCE [LARGE SCALE GENOMIC DNA]</scope>
    <source>
        <strain evidence="1 2">CECT 3303</strain>
    </source>
</reference>
<dbReference type="Gene3D" id="3.90.180.10">
    <property type="entry name" value="Medium-chain alcohol dehydrogenases, catalytic domain"/>
    <property type="match status" value="1"/>
</dbReference>
<evidence type="ECO:0000313" key="1">
    <source>
        <dbReference type="EMBL" id="MBB5967179.1"/>
    </source>
</evidence>
<dbReference type="AlphaFoldDB" id="A0A841DCG0"/>
<organism evidence="1 2">
    <name type="scientific">Planomonospora venezuelensis</name>
    <dbReference type="NCBI Taxonomy" id="1999"/>
    <lineage>
        <taxon>Bacteria</taxon>
        <taxon>Bacillati</taxon>
        <taxon>Actinomycetota</taxon>
        <taxon>Actinomycetes</taxon>
        <taxon>Streptosporangiales</taxon>
        <taxon>Streptosporangiaceae</taxon>
        <taxon>Planomonospora</taxon>
    </lineage>
</organism>
<accession>A0A841DCG0</accession>
<name>A0A841DCG0_PLAVE</name>
<protein>
    <submittedName>
        <fullName evidence="1">NADPH:quinone reductase-like Zn-dependent oxidoreductase</fullName>
    </submittedName>
</protein>
<proteinExistence type="predicted"/>
<dbReference type="Pfam" id="PF13602">
    <property type="entry name" value="ADH_zinc_N_2"/>
    <property type="match status" value="1"/>
</dbReference>
<keyword evidence="2" id="KW-1185">Reference proteome</keyword>